<evidence type="ECO:0000256" key="1">
    <source>
        <dbReference type="SAM" id="MobiDB-lite"/>
    </source>
</evidence>
<comment type="caution">
    <text evidence="4">The sequence shown here is derived from an EMBL/GenBank/DDBJ whole genome shotgun (WGS) entry which is preliminary data.</text>
</comment>
<evidence type="ECO:0000313" key="4">
    <source>
        <dbReference type="EMBL" id="ELP29490.1"/>
    </source>
</evidence>
<dbReference type="PANTHER" id="PTHR46368:SF4">
    <property type="entry name" value="OS10G0403700 PROTEIN"/>
    <property type="match status" value="1"/>
</dbReference>
<evidence type="ECO:0000313" key="5">
    <source>
        <dbReference type="Proteomes" id="UP000010959"/>
    </source>
</evidence>
<gene>
    <name evidence="4" type="ORF">RBSWK_06567</name>
</gene>
<name>L7C6T0_RHOBT</name>
<feature type="domain" description="GFO/IDH/MocA-like oxidoreductase" evidence="3">
    <location>
        <begin position="226"/>
        <end position="331"/>
    </location>
</feature>
<feature type="domain" description="Gfo/Idh/MocA-like oxidoreductase N-terminal" evidence="2">
    <location>
        <begin position="79"/>
        <end position="192"/>
    </location>
</feature>
<dbReference type="InterPro" id="IPR055170">
    <property type="entry name" value="GFO_IDH_MocA-like_dom"/>
</dbReference>
<dbReference type="InterPro" id="IPR000683">
    <property type="entry name" value="Gfo/Idh/MocA-like_OxRdtase_N"/>
</dbReference>
<dbReference type="SUPFAM" id="SSF55347">
    <property type="entry name" value="Glyceraldehyde-3-phosphate dehydrogenase-like, C-terminal domain"/>
    <property type="match status" value="1"/>
</dbReference>
<dbReference type="Gene3D" id="3.30.360.10">
    <property type="entry name" value="Dihydrodipicolinate Reductase, domain 2"/>
    <property type="match status" value="1"/>
</dbReference>
<dbReference type="GO" id="GO:0000166">
    <property type="term" value="F:nucleotide binding"/>
    <property type="evidence" value="ECO:0007669"/>
    <property type="project" value="InterPro"/>
</dbReference>
<accession>L7C6T0</accession>
<dbReference type="Pfam" id="PF01408">
    <property type="entry name" value="GFO_IDH_MocA"/>
    <property type="match status" value="1"/>
</dbReference>
<dbReference type="InterPro" id="IPR036291">
    <property type="entry name" value="NAD(P)-bd_dom_sf"/>
</dbReference>
<dbReference type="RefSeq" id="WP_007340971.1">
    <property type="nucleotide sequence ID" value="NZ_AMWG01000188.1"/>
</dbReference>
<dbReference type="PATRIC" id="fig|993516.3.peg.7039"/>
<organism evidence="4 5">
    <name type="scientific">Rhodopirellula baltica SWK14</name>
    <dbReference type="NCBI Taxonomy" id="993516"/>
    <lineage>
        <taxon>Bacteria</taxon>
        <taxon>Pseudomonadati</taxon>
        <taxon>Planctomycetota</taxon>
        <taxon>Planctomycetia</taxon>
        <taxon>Pirellulales</taxon>
        <taxon>Pirellulaceae</taxon>
        <taxon>Rhodopirellula</taxon>
    </lineage>
</organism>
<sequence length="422" mass="46703">MAGLARWKTEFDPFPSGEMSDQTGGADCPGDRLGFRQRIPLKKESRSHWNAFIQPISSRVTTEPLQPETTLTDDERRPIRFGILGTGRITRRLVADLQSTPGASVTAIASRTSERARWYADSYGIAHAVSGYADLIARDDVDAVYVALPPSLHAEWMIASAAAGKHVLCEKPLATTSQATQEMSDACAKARVHWLDATAWLHHDRTDMFRQWLSGATVPQGEADFRLGSLRHVSSAVSFFNPFQSGDHRQDAALGGGCLLDLGWYAAGILRLANDGLPITVNAQSVMRDGVPYRVTAIMNFPNDVSATMSCAFDTATRKWFEIAGEEASIVCDDFTRPWPDKPARGWVHEASGKVHPFSCECHQEHNMISRLVGWINATEQDEQLWDSPSPPWQAYHRQALETQRMLEAMETSMTTGQTVTL</sequence>
<feature type="region of interest" description="Disordered" evidence="1">
    <location>
        <begin position="1"/>
        <end position="30"/>
    </location>
</feature>
<reference evidence="4 5" key="1">
    <citation type="journal article" date="2013" name="Mar. Genomics">
        <title>Expression of sulfatases in Rhodopirellula baltica and the diversity of sulfatases in the genus Rhodopirellula.</title>
        <authorList>
            <person name="Wegner C.E."/>
            <person name="Richter-Heitmann T."/>
            <person name="Klindworth A."/>
            <person name="Klockow C."/>
            <person name="Richter M."/>
            <person name="Achstetter T."/>
            <person name="Glockner F.O."/>
            <person name="Harder J."/>
        </authorList>
    </citation>
    <scope>NUCLEOTIDE SEQUENCE [LARGE SCALE GENOMIC DNA]</scope>
    <source>
        <strain evidence="4 5">SWK14</strain>
    </source>
</reference>
<proteinExistence type="predicted"/>
<dbReference type="Proteomes" id="UP000010959">
    <property type="component" value="Unassembled WGS sequence"/>
</dbReference>
<evidence type="ECO:0000259" key="3">
    <source>
        <dbReference type="Pfam" id="PF22725"/>
    </source>
</evidence>
<dbReference type="PANTHER" id="PTHR46368">
    <property type="match status" value="1"/>
</dbReference>
<dbReference type="SUPFAM" id="SSF51735">
    <property type="entry name" value="NAD(P)-binding Rossmann-fold domains"/>
    <property type="match status" value="1"/>
</dbReference>
<dbReference type="Gene3D" id="3.40.50.720">
    <property type="entry name" value="NAD(P)-binding Rossmann-like Domain"/>
    <property type="match status" value="1"/>
</dbReference>
<dbReference type="AlphaFoldDB" id="L7C6T0"/>
<dbReference type="Pfam" id="PF22725">
    <property type="entry name" value="GFO_IDH_MocA_C3"/>
    <property type="match status" value="1"/>
</dbReference>
<evidence type="ECO:0000259" key="2">
    <source>
        <dbReference type="Pfam" id="PF01408"/>
    </source>
</evidence>
<protein>
    <submittedName>
        <fullName evidence="4">Oxidoreductase domain protein</fullName>
    </submittedName>
</protein>
<dbReference type="EMBL" id="AMWG01000188">
    <property type="protein sequence ID" value="ELP29490.1"/>
    <property type="molecule type" value="Genomic_DNA"/>
</dbReference>